<feature type="transmembrane region" description="Helical" evidence="1">
    <location>
        <begin position="342"/>
        <end position="362"/>
    </location>
</feature>
<feature type="transmembrane region" description="Helical" evidence="1">
    <location>
        <begin position="7"/>
        <end position="26"/>
    </location>
</feature>
<feature type="transmembrane region" description="Helical" evidence="1">
    <location>
        <begin position="101"/>
        <end position="122"/>
    </location>
</feature>
<feature type="transmembrane region" description="Helical" evidence="1">
    <location>
        <begin position="38"/>
        <end position="62"/>
    </location>
</feature>
<dbReference type="AlphaFoldDB" id="R7Q7C2"/>
<evidence type="ECO:0000313" key="3">
    <source>
        <dbReference type="Proteomes" id="UP000012073"/>
    </source>
</evidence>
<feature type="transmembrane region" description="Helical" evidence="1">
    <location>
        <begin position="159"/>
        <end position="179"/>
    </location>
</feature>
<keyword evidence="1" id="KW-1133">Transmembrane helix</keyword>
<evidence type="ECO:0000256" key="1">
    <source>
        <dbReference type="SAM" id="Phobius"/>
    </source>
</evidence>
<evidence type="ECO:0000313" key="2">
    <source>
        <dbReference type="EMBL" id="CDF33919.1"/>
    </source>
</evidence>
<gene>
    <name evidence="2" type="ORF">CHC_T00002596001</name>
</gene>
<feature type="transmembrane region" description="Helical" evidence="1">
    <location>
        <begin position="134"/>
        <end position="153"/>
    </location>
</feature>
<dbReference type="Proteomes" id="UP000012073">
    <property type="component" value="Unassembled WGS sequence"/>
</dbReference>
<dbReference type="GeneID" id="17321453"/>
<keyword evidence="3" id="KW-1185">Reference proteome</keyword>
<dbReference type="EMBL" id="HG001662">
    <property type="protein sequence ID" value="CDF33919.1"/>
    <property type="molecule type" value="Genomic_DNA"/>
</dbReference>
<sequence length="431" mass="48898">MGPFAYVFFFVIPLAYVAIFFAIVPLGDPRLSDISDQWVFIFISNGAVVLAISYLYNAAFLSMARCETPFRTSLIPLAAVFVAEIVVLTPILLTYGVFNWLGIAALSVCYVTLYGSMLLAYHDIRPMVHSFFKRFMLLLILYIPLLVGYVIAYREITSSAGQSALSFCLAFITFIYRRVMLSQLDPFPLEFSQLMAGFWVQNLSDCTAVLAFPQVRSPSVYAALFLSTSLQNVAFLGFVSDMWIYTLRPTIKNTVLNGIKCNFPLPPVPKPDETFDRVNRGHDANVGGYRRRQFRFFFFRLLSQAVAMVMYLGISPMLRYGLNKEYTPLSLIPHEEYRNSMIFSAGNLVFIALVGIFGYVFLHRSHHATFHEIREIHMHDILHHTMVGMVTAIITHNMIVTIAIILSQYCIFSSFDGATEMERCVMTTINN</sequence>
<dbReference type="OMA" id="ATEMERC"/>
<reference evidence="3" key="1">
    <citation type="journal article" date="2013" name="Proc. Natl. Acad. Sci. U.S.A.">
        <title>Genome structure and metabolic features in the red seaweed Chondrus crispus shed light on evolution of the Archaeplastida.</title>
        <authorList>
            <person name="Collen J."/>
            <person name="Porcel B."/>
            <person name="Carre W."/>
            <person name="Ball S.G."/>
            <person name="Chaparro C."/>
            <person name="Tonon T."/>
            <person name="Barbeyron T."/>
            <person name="Michel G."/>
            <person name="Noel B."/>
            <person name="Valentin K."/>
            <person name="Elias M."/>
            <person name="Artiguenave F."/>
            <person name="Arun A."/>
            <person name="Aury J.M."/>
            <person name="Barbosa-Neto J.F."/>
            <person name="Bothwell J.H."/>
            <person name="Bouget F.Y."/>
            <person name="Brillet L."/>
            <person name="Cabello-Hurtado F."/>
            <person name="Capella-Gutierrez S."/>
            <person name="Charrier B."/>
            <person name="Cladiere L."/>
            <person name="Cock J.M."/>
            <person name="Coelho S.M."/>
            <person name="Colleoni C."/>
            <person name="Czjzek M."/>
            <person name="Da Silva C."/>
            <person name="Delage L."/>
            <person name="Denoeud F."/>
            <person name="Deschamps P."/>
            <person name="Dittami S.M."/>
            <person name="Gabaldon T."/>
            <person name="Gachon C.M."/>
            <person name="Groisillier A."/>
            <person name="Herve C."/>
            <person name="Jabbari K."/>
            <person name="Katinka M."/>
            <person name="Kloareg B."/>
            <person name="Kowalczyk N."/>
            <person name="Labadie K."/>
            <person name="Leblanc C."/>
            <person name="Lopez P.J."/>
            <person name="McLachlan D.H."/>
            <person name="Meslet-Cladiere L."/>
            <person name="Moustafa A."/>
            <person name="Nehr Z."/>
            <person name="Nyvall Collen P."/>
            <person name="Panaud O."/>
            <person name="Partensky F."/>
            <person name="Poulain J."/>
            <person name="Rensing S.A."/>
            <person name="Rousvoal S."/>
            <person name="Samson G."/>
            <person name="Symeonidi A."/>
            <person name="Weissenbach J."/>
            <person name="Zambounis A."/>
            <person name="Wincker P."/>
            <person name="Boyen C."/>
        </authorList>
    </citation>
    <scope>NUCLEOTIDE SEQUENCE [LARGE SCALE GENOMIC DNA]</scope>
    <source>
        <strain evidence="3">cv. Stackhouse</strain>
    </source>
</reference>
<proteinExistence type="predicted"/>
<keyword evidence="1" id="KW-0472">Membrane</keyword>
<name>R7Q7C2_CHOCR</name>
<accession>R7Q7C2</accession>
<keyword evidence="1" id="KW-0812">Transmembrane</keyword>
<feature type="transmembrane region" description="Helical" evidence="1">
    <location>
        <begin position="297"/>
        <end position="322"/>
    </location>
</feature>
<organism evidence="2 3">
    <name type="scientific">Chondrus crispus</name>
    <name type="common">Carrageen Irish moss</name>
    <name type="synonym">Polymorpha crispa</name>
    <dbReference type="NCBI Taxonomy" id="2769"/>
    <lineage>
        <taxon>Eukaryota</taxon>
        <taxon>Rhodophyta</taxon>
        <taxon>Florideophyceae</taxon>
        <taxon>Rhodymeniophycidae</taxon>
        <taxon>Gigartinales</taxon>
        <taxon>Gigartinaceae</taxon>
        <taxon>Chondrus</taxon>
    </lineage>
</organism>
<dbReference type="RefSeq" id="XP_005713738.1">
    <property type="nucleotide sequence ID" value="XM_005713681.1"/>
</dbReference>
<dbReference type="KEGG" id="ccp:CHC_T00002596001"/>
<feature type="transmembrane region" description="Helical" evidence="1">
    <location>
        <begin position="382"/>
        <end position="406"/>
    </location>
</feature>
<protein>
    <submittedName>
        <fullName evidence="2">Uncharacterized protein</fullName>
    </submittedName>
</protein>
<dbReference type="Gramene" id="CDF33919">
    <property type="protein sequence ID" value="CDF33919"/>
    <property type="gene ID" value="CHC_T00002596001"/>
</dbReference>
<feature type="transmembrane region" description="Helical" evidence="1">
    <location>
        <begin position="74"/>
        <end position="95"/>
    </location>
</feature>
<dbReference type="OrthoDB" id="4445at2759"/>